<feature type="domain" description="Dynamin N-terminal" evidence="2">
    <location>
        <begin position="127"/>
        <end position="358"/>
    </location>
</feature>
<feature type="domain" description="DUF7605" evidence="3">
    <location>
        <begin position="794"/>
        <end position="952"/>
    </location>
</feature>
<evidence type="ECO:0008006" key="6">
    <source>
        <dbReference type="Google" id="ProtNLM"/>
    </source>
</evidence>
<feature type="compositionally biased region" description="Basic and acidic residues" evidence="1">
    <location>
        <begin position="32"/>
        <end position="42"/>
    </location>
</feature>
<feature type="region of interest" description="Disordered" evidence="1">
    <location>
        <begin position="457"/>
        <end position="529"/>
    </location>
</feature>
<evidence type="ECO:0000256" key="1">
    <source>
        <dbReference type="SAM" id="MobiDB-lite"/>
    </source>
</evidence>
<feature type="region of interest" description="Disordered" evidence="1">
    <location>
        <begin position="1029"/>
        <end position="1066"/>
    </location>
</feature>
<gene>
    <name evidence="4" type="ORF">Egran_01942</name>
</gene>
<feature type="compositionally biased region" description="Acidic residues" evidence="1">
    <location>
        <begin position="43"/>
        <end position="52"/>
    </location>
</feature>
<dbReference type="AlphaFoldDB" id="A0A232M2J0"/>
<evidence type="ECO:0000259" key="3">
    <source>
        <dbReference type="Pfam" id="PF24564"/>
    </source>
</evidence>
<dbReference type="InterPro" id="IPR056024">
    <property type="entry name" value="DUF7605"/>
</dbReference>
<accession>A0A232M2J0</accession>
<dbReference type="PANTHER" id="PTHR36681:SF3">
    <property type="entry name" value="NUCLEAR GTPASE, GERMINAL CENTER-ASSOCIATED, TANDEM DUPLICATE 3"/>
    <property type="match status" value="1"/>
</dbReference>
<dbReference type="InterPro" id="IPR045063">
    <property type="entry name" value="Dynamin_N"/>
</dbReference>
<evidence type="ECO:0000259" key="2">
    <source>
        <dbReference type="Pfam" id="PF00350"/>
    </source>
</evidence>
<dbReference type="PANTHER" id="PTHR36681">
    <property type="entry name" value="NUCLEAR GTPASE, GERMINAL CENTER-ASSOCIATED, TANDEM DUPLICATE 3"/>
    <property type="match status" value="1"/>
</dbReference>
<dbReference type="Pfam" id="PF00350">
    <property type="entry name" value="Dynamin_N"/>
    <property type="match status" value="1"/>
</dbReference>
<dbReference type="EMBL" id="NPHW01003009">
    <property type="protein sequence ID" value="OXV10297.1"/>
    <property type="molecule type" value="Genomic_DNA"/>
</dbReference>
<dbReference type="InterPro" id="IPR027417">
    <property type="entry name" value="P-loop_NTPase"/>
</dbReference>
<dbReference type="SUPFAM" id="SSF52540">
    <property type="entry name" value="P-loop containing nucleoside triphosphate hydrolases"/>
    <property type="match status" value="1"/>
</dbReference>
<feature type="region of interest" description="Disordered" evidence="1">
    <location>
        <begin position="30"/>
        <end position="61"/>
    </location>
</feature>
<dbReference type="Proteomes" id="UP000243515">
    <property type="component" value="Unassembled WGS sequence"/>
</dbReference>
<sequence>MPYLKSEPNDDCSWDFPDLPETVVEEAELETVVEKAESVVEKAEDDDDDDDNEPKFGVENDESHLQRLVSASQPEVLEAGVEVGVQVLNDIKIALESALSSNTTEAGSWIGAIDDLQSRAKPTRTIVGVVGNTGAGKSSVISAVLDEERLLPTNCMRACTASPTEISYNYLKNPDQLYRAEVEFIAVEDWQKELKVLFTDLLDGNGEVSRECNDQNCDAGVAYAKIKAVYPKMTKDMIAQSNPDRLAREPAVRAVLGTVKNLQSTTAAGLYRALQTYVDSKEKNTNKAMEYWPLIKVVRIYTKAAALATGACLVDLPGVQDSNAARAAVAENYMKSCTGLWIVAPITRAVDDKTAKTLLGNSFRRQLKYDGTYSAVTFICSKTDDISVTEAAESLDIEEEIADSWHEIQEKKKKAKKLEEQICLLRDEKAVFADLLDAVEDEICNWEELDSKLRSGRNVYAPSTPSKSSNKKRKRLSKPSGSRKNRRSADSDDDENFSDSEHSSGSDEDNGQLVEIGDENRQPLTEGEIEEKLGELKADKKQHRRNKKLVQDKITALREQVKGINDEKETLLAEVKAICIQGRNEYSRKAIKQDFAMGIKELDQEAAAEDEGNFNPDVDVRDYDAVAQSLPVFCVSSRAFQKLSGRLQKDDFNNAGFQSKEDTEVPQLQSHARKLTEASRAANGRRFLNDLARLLNSMTMWATNDGTRLNMSNGDKRGGEIRLHKLLQGLDKYDFELLPAFVKDLYGDVETCIMTIREAITENIYDNFIRLTPLAVEAAGPTATSWGAPKMQGGLLWATYKATTRRNGIYAGASGPRNFNEELWEPIDKRLVSGWERAFHRRLPNASSEFARETKRHIEASHRFVISEAEAAGAFTSINMLNQLVSANLQQVADIPTIVHEIAQGVQVQANRSFTPVIQDQMTLAYDICTAERGTGSFRRMKDAMVNHVATNRNSMFKLATSTVEDQLEQLIKSIETRMMTQRDSIYNCYLDVLVGADAKTMPRAELMLRAEMAPILEKLDSRFAGIVDGECPPSPETAPRVNAEPEDNAQSETDRDADAGGIVPS</sequence>
<feature type="compositionally biased region" description="Basic residues" evidence="1">
    <location>
        <begin position="469"/>
        <end position="486"/>
    </location>
</feature>
<protein>
    <recommendedName>
        <fullName evidence="6">Nuclear GTPase SLIP-GC</fullName>
    </recommendedName>
</protein>
<name>A0A232M2J0_9EURO</name>
<comment type="caution">
    <text evidence="4">The sequence shown here is derived from an EMBL/GenBank/DDBJ whole genome shotgun (WGS) entry which is preliminary data.</text>
</comment>
<dbReference type="OrthoDB" id="3598281at2759"/>
<reference evidence="4 5" key="1">
    <citation type="journal article" date="2015" name="Environ. Microbiol.">
        <title>Metagenome sequence of Elaphomyces granulatus from sporocarp tissue reveals Ascomycota ectomycorrhizal fingerprints of genome expansion and a Proteobacteria-rich microbiome.</title>
        <authorList>
            <person name="Quandt C.A."/>
            <person name="Kohler A."/>
            <person name="Hesse C.N."/>
            <person name="Sharpton T.J."/>
            <person name="Martin F."/>
            <person name="Spatafora J.W."/>
        </authorList>
    </citation>
    <scope>NUCLEOTIDE SEQUENCE [LARGE SCALE GENOMIC DNA]</scope>
    <source>
        <strain evidence="4 5">OSC145934</strain>
    </source>
</reference>
<evidence type="ECO:0000313" key="5">
    <source>
        <dbReference type="Proteomes" id="UP000243515"/>
    </source>
</evidence>
<dbReference type="Pfam" id="PF24564">
    <property type="entry name" value="DUF7605"/>
    <property type="match status" value="1"/>
</dbReference>
<evidence type="ECO:0000313" key="4">
    <source>
        <dbReference type="EMBL" id="OXV10297.1"/>
    </source>
</evidence>
<dbReference type="Gene3D" id="3.40.50.300">
    <property type="entry name" value="P-loop containing nucleotide triphosphate hydrolases"/>
    <property type="match status" value="1"/>
</dbReference>
<organism evidence="4 5">
    <name type="scientific">Elaphomyces granulatus</name>
    <dbReference type="NCBI Taxonomy" id="519963"/>
    <lineage>
        <taxon>Eukaryota</taxon>
        <taxon>Fungi</taxon>
        <taxon>Dikarya</taxon>
        <taxon>Ascomycota</taxon>
        <taxon>Pezizomycotina</taxon>
        <taxon>Eurotiomycetes</taxon>
        <taxon>Eurotiomycetidae</taxon>
        <taxon>Eurotiales</taxon>
        <taxon>Elaphomycetaceae</taxon>
        <taxon>Elaphomyces</taxon>
    </lineage>
</organism>
<proteinExistence type="predicted"/>
<keyword evidence="5" id="KW-1185">Reference proteome</keyword>